<proteinExistence type="predicted"/>
<protein>
    <submittedName>
        <fullName evidence="1">Uncharacterized protein</fullName>
    </submittedName>
</protein>
<dbReference type="RefSeq" id="WP_005495245.1">
    <property type="nucleotide sequence ID" value="NZ_CP023248.2"/>
</dbReference>
<accession>A0A249W513</accession>
<sequence>MKLIHTKHKEIIDKVEALKCDGYPLITKEQELTDFLNKLMPDVDGDIKDQLVEHFVEGKPVDWSSYVPILLQVITHHFESKG</sequence>
<evidence type="ECO:0000313" key="2">
    <source>
        <dbReference type="EMBL" id="OQJ94628.1"/>
    </source>
</evidence>
<dbReference type="Proteomes" id="UP000191946">
    <property type="component" value="Unassembled WGS sequence"/>
</dbReference>
<gene>
    <name evidence="2" type="ORF">AKG60_27860</name>
    <name evidence="1" type="ORF">YA91_15330</name>
</gene>
<organism evidence="1">
    <name type="scientific">Vibrio parahaemolyticus</name>
    <dbReference type="NCBI Taxonomy" id="670"/>
    <lineage>
        <taxon>Bacteria</taxon>
        <taxon>Pseudomonadati</taxon>
        <taxon>Pseudomonadota</taxon>
        <taxon>Gammaproteobacteria</taxon>
        <taxon>Vibrionales</taxon>
        <taxon>Vibrionaceae</taxon>
        <taxon>Vibrio</taxon>
    </lineage>
</organism>
<name>A0A249W513_VIBPH</name>
<evidence type="ECO:0000313" key="1">
    <source>
        <dbReference type="EMBL" id="ASZ51832.1"/>
    </source>
</evidence>
<keyword evidence="3" id="KW-1185">Reference proteome</keyword>
<reference evidence="2 3" key="1">
    <citation type="submission" date="2015-08" db="EMBL/GenBank/DDBJ databases">
        <title>Draft Genome Sequences of Vibrio parahaemolyticus Strains.</title>
        <authorList>
            <person name="Gonzalez-Escalona N."/>
            <person name="DePaola A."/>
        </authorList>
    </citation>
    <scope>NUCLEOTIDE SEQUENCE [LARGE SCALE GENOMIC DNA]</scope>
    <source>
        <strain evidence="2 3">CFSAN001621</strain>
    </source>
</reference>
<reference evidence="1" key="2">
    <citation type="submission" date="2017-09" db="EMBL/GenBank/DDBJ databases">
        <authorList>
            <person name="Ehlers B."/>
            <person name="Leendertz F.H."/>
        </authorList>
    </citation>
    <scope>NUCLEOTIDE SEQUENCE</scope>
    <source>
        <strain evidence="1">MAVP-26</strain>
    </source>
</reference>
<dbReference type="EMBL" id="LHQV01000040">
    <property type="protein sequence ID" value="OQJ94628.1"/>
    <property type="molecule type" value="Genomic_DNA"/>
</dbReference>
<dbReference type="AlphaFoldDB" id="A0A249W513"/>
<dbReference type="EMBL" id="CP023248">
    <property type="protein sequence ID" value="ASZ51832.1"/>
    <property type="molecule type" value="Genomic_DNA"/>
</dbReference>
<evidence type="ECO:0000313" key="3">
    <source>
        <dbReference type="Proteomes" id="UP000191946"/>
    </source>
</evidence>